<keyword evidence="2" id="KW-1185">Reference proteome</keyword>
<reference evidence="2" key="1">
    <citation type="submission" date="2018-01" db="EMBL/GenBank/DDBJ databases">
        <authorList>
            <person name="Peeters C."/>
        </authorList>
    </citation>
    <scope>NUCLEOTIDE SEQUENCE [LARGE SCALE GENOMIC DNA]</scope>
</reference>
<dbReference type="Proteomes" id="UP000238169">
    <property type="component" value="Unassembled WGS sequence"/>
</dbReference>
<dbReference type="EMBL" id="OGTP01000029">
    <property type="protein sequence ID" value="SPB18298.1"/>
    <property type="molecule type" value="Genomic_DNA"/>
</dbReference>
<evidence type="ECO:0000313" key="2">
    <source>
        <dbReference type="Proteomes" id="UP000238169"/>
    </source>
</evidence>
<dbReference type="AlphaFoldDB" id="A0A2U3IDM4"/>
<sequence length="36" mass="3759">MLTLSTSGGSVPSAYPHARARIERASRTLDIAGTQS</sequence>
<gene>
    <name evidence="1" type="ORF">NOV72_05497</name>
</gene>
<protein>
    <submittedName>
        <fullName evidence="1">Uncharacterized protein</fullName>
    </submittedName>
</protein>
<name>A0A2U3IDM4_9BURK</name>
<proteinExistence type="predicted"/>
<evidence type="ECO:0000313" key="1">
    <source>
        <dbReference type="EMBL" id="SPB18298.1"/>
    </source>
</evidence>
<organism evidence="1 2">
    <name type="scientific">Caballeronia novacaledonica</name>
    <dbReference type="NCBI Taxonomy" id="1544861"/>
    <lineage>
        <taxon>Bacteria</taxon>
        <taxon>Pseudomonadati</taxon>
        <taxon>Pseudomonadota</taxon>
        <taxon>Betaproteobacteria</taxon>
        <taxon>Burkholderiales</taxon>
        <taxon>Burkholderiaceae</taxon>
        <taxon>Caballeronia</taxon>
    </lineage>
</organism>
<accession>A0A2U3IDM4</accession>